<name>A0A6J4V5P6_9BACT</name>
<reference evidence="1" key="1">
    <citation type="submission" date="2020-02" db="EMBL/GenBank/DDBJ databases">
        <authorList>
            <person name="Meier V. D."/>
        </authorList>
    </citation>
    <scope>NUCLEOTIDE SEQUENCE</scope>
    <source>
        <strain evidence="1">AVDCRST_MAG19</strain>
    </source>
</reference>
<feature type="non-terminal residue" evidence="1">
    <location>
        <position position="82"/>
    </location>
</feature>
<organism evidence="1">
    <name type="scientific">uncultured Thermomicrobiales bacterium</name>
    <dbReference type="NCBI Taxonomy" id="1645740"/>
    <lineage>
        <taxon>Bacteria</taxon>
        <taxon>Pseudomonadati</taxon>
        <taxon>Thermomicrobiota</taxon>
        <taxon>Thermomicrobia</taxon>
        <taxon>Thermomicrobiales</taxon>
        <taxon>environmental samples</taxon>
    </lineage>
</organism>
<evidence type="ECO:0000313" key="1">
    <source>
        <dbReference type="EMBL" id="CAA9567945.1"/>
    </source>
</evidence>
<dbReference type="AlphaFoldDB" id="A0A6J4V5P6"/>
<sequence length="82" mass="8924">MPIDVEERGVRGRLAVLEEILPPGVVAASDPHVVRHHVEQQPHPPRAERRDQSVERRLAAELRIDDRGVDDVVAVAAAGLGA</sequence>
<accession>A0A6J4V5P6</accession>
<dbReference type="EMBL" id="CADCWL010000119">
    <property type="protein sequence ID" value="CAA9567945.1"/>
    <property type="molecule type" value="Genomic_DNA"/>
</dbReference>
<gene>
    <name evidence="1" type="ORF">AVDCRST_MAG19-2463</name>
</gene>
<proteinExistence type="predicted"/>
<protein>
    <submittedName>
        <fullName evidence="1">Uncharacterized protein</fullName>
    </submittedName>
</protein>